<reference evidence="3" key="1">
    <citation type="submission" date="2015-11" db="EMBL/GenBank/DDBJ databases">
        <authorList>
            <consortium name="Cross-ministerial Strategic Innovation Promotion Program (SIP) consortium"/>
            <person name="Tomihama T."/>
            <person name="Ikenaga M."/>
            <person name="Sakai M."/>
            <person name="Okubo T."/>
            <person name="Ikeda S."/>
        </authorList>
    </citation>
    <scope>NUCLEOTIDE SEQUENCE [LARGE SCALE GENOMIC DNA]</scope>
    <source>
        <strain evidence="3">S58</strain>
    </source>
</reference>
<dbReference type="Proteomes" id="UP000067448">
    <property type="component" value="Unassembled WGS sequence"/>
</dbReference>
<dbReference type="EMBL" id="BCMM01000003">
    <property type="protein sequence ID" value="GAQ60759.1"/>
    <property type="molecule type" value="Genomic_DNA"/>
</dbReference>
<dbReference type="AlphaFoldDB" id="A0A100JJM7"/>
<comment type="caution">
    <text evidence="2">The sequence shown here is derived from an EMBL/GenBank/DDBJ whole genome shotgun (WGS) entry which is preliminary data.</text>
</comment>
<reference evidence="2 3" key="2">
    <citation type="journal article" date="2016" name="Genome Announc.">
        <title>Draft Genome Sequences of Streptomyces scabiei S58, Streptomyces turgidiscabies T45, and Streptomyces acidiscabies a10, the Pathogens of Potato Common Scab, Isolated in Japan.</title>
        <authorList>
            <person name="Tomihama T."/>
            <person name="Nishi Y."/>
            <person name="Sakai M."/>
            <person name="Ikenaga M."/>
            <person name="Okubo T."/>
            <person name="Ikeda S."/>
        </authorList>
    </citation>
    <scope>NUCLEOTIDE SEQUENCE [LARGE SCALE GENOMIC DNA]</scope>
    <source>
        <strain evidence="2 3">S58</strain>
    </source>
</reference>
<feature type="chain" id="PRO_5007088473" description="Secreted protein" evidence="1">
    <location>
        <begin position="32"/>
        <end position="153"/>
    </location>
</feature>
<evidence type="ECO:0000313" key="3">
    <source>
        <dbReference type="Proteomes" id="UP000067448"/>
    </source>
</evidence>
<evidence type="ECO:0008006" key="4">
    <source>
        <dbReference type="Google" id="ProtNLM"/>
    </source>
</evidence>
<proteinExistence type="predicted"/>
<accession>A0A100JJM7</accession>
<name>A0A100JJM7_STRSC</name>
<feature type="signal peptide" evidence="1">
    <location>
        <begin position="1"/>
        <end position="31"/>
    </location>
</feature>
<evidence type="ECO:0000313" key="2">
    <source>
        <dbReference type="EMBL" id="GAQ60759.1"/>
    </source>
</evidence>
<dbReference type="RefSeq" id="WP_059078857.1">
    <property type="nucleotide sequence ID" value="NZ_BCMM01000003.1"/>
</dbReference>
<organism evidence="2 3">
    <name type="scientific">Streptomyces scabiei</name>
    <dbReference type="NCBI Taxonomy" id="1930"/>
    <lineage>
        <taxon>Bacteria</taxon>
        <taxon>Bacillati</taxon>
        <taxon>Actinomycetota</taxon>
        <taxon>Actinomycetes</taxon>
        <taxon>Kitasatosporales</taxon>
        <taxon>Streptomycetaceae</taxon>
        <taxon>Streptomyces</taxon>
    </lineage>
</organism>
<protein>
    <recommendedName>
        <fullName evidence="4">Secreted protein</fullName>
    </recommendedName>
</protein>
<reference evidence="3" key="3">
    <citation type="submission" date="2016-02" db="EMBL/GenBank/DDBJ databases">
        <title>Draft genome of pathogenic Streptomyces sp. in Japan.</title>
        <authorList>
            <person name="Tomihama T."/>
            <person name="Ikenaga M."/>
            <person name="Sakai M."/>
            <person name="Okubo T."/>
            <person name="Ikeda S."/>
        </authorList>
    </citation>
    <scope>NUCLEOTIDE SEQUENCE [LARGE SCALE GENOMIC DNA]</scope>
    <source>
        <strain evidence="3">S58</strain>
    </source>
</reference>
<gene>
    <name evidence="2" type="ORF">SsS58_01101</name>
</gene>
<evidence type="ECO:0000256" key="1">
    <source>
        <dbReference type="SAM" id="SignalP"/>
    </source>
</evidence>
<sequence>MRSFKRFVGTAFAVAGLAATAVVTGGGSASAADPNFTFSVDRVGKNFSIEVYNNHVRAGFADWNADPDNSVSPPIPGDALEARDILGDGWGIEAWAATQSGGEGYRMATTRGHAAVYLSGYKTGNIAEGTPITVTVCAVKGAKAQCGSAYGLA</sequence>
<keyword evidence="1" id="KW-0732">Signal</keyword>
<dbReference type="OrthoDB" id="4308311at2"/>